<dbReference type="PANTHER" id="PTHR46093:SF18">
    <property type="entry name" value="FIBRONECTIN TYPE-III DOMAIN-CONTAINING PROTEIN"/>
    <property type="match status" value="1"/>
</dbReference>
<sequence length="436" mass="48613">MLQKSLIGGISTNYLNDFFYLDVSTSFNTQNLPWVDLSSTNTIVPQHASATSVKGVANNNTLILYGGFANQMMSSLYTFDTQSNTWSSKITGNIPRKGALSGIMEHNGKMYLWGGSADRIKSLNDMFILDTINLFGGIVNLVDAPKSRFNYGATLIPNNNIIYMGGFNSEIWAELPLDQTTTGSSRDGFSAILGLDNQSVIIFGGTATFSTQNLALEDPLYELNLLNFEWHIPKISSTSQIPKGRMYHKANVIGKYMVISFGEGYDVLTESDILLLDISNKVEYAWTNNFDLSSSTTSKVPSVKPTTTQQPSDALSKNKLLIIVAAILGSLIGCILLIVRCFFLYKWNKNKQIQRNIIPTPGERDYNQGSIENVQTILRIPSIPITNNKRFSSQDLNNIKNELKQEIMQNLRQEMLQNNEQSSNITRNSNSYCSNY</sequence>
<dbReference type="Gene3D" id="2.120.10.80">
    <property type="entry name" value="Kelch-type beta propeller"/>
    <property type="match status" value="2"/>
</dbReference>
<evidence type="ECO:0000256" key="4">
    <source>
        <dbReference type="SAM" id="Phobius"/>
    </source>
</evidence>
<name>A0A397SB46_9GLOM</name>
<evidence type="ECO:0000256" key="3">
    <source>
        <dbReference type="SAM" id="Coils"/>
    </source>
</evidence>
<keyword evidence="3" id="KW-0175">Coiled coil</keyword>
<reference evidence="5 6" key="1">
    <citation type="submission" date="2018-06" db="EMBL/GenBank/DDBJ databases">
        <title>Comparative genomics reveals the genomic features of Rhizophagus irregularis, R. cerebriforme, R. diaphanum and Gigaspora rosea, and their symbiotic lifestyle signature.</title>
        <authorList>
            <person name="Morin E."/>
            <person name="San Clemente H."/>
            <person name="Chen E.C.H."/>
            <person name="De La Providencia I."/>
            <person name="Hainaut M."/>
            <person name="Kuo A."/>
            <person name="Kohler A."/>
            <person name="Murat C."/>
            <person name="Tang N."/>
            <person name="Roy S."/>
            <person name="Loubradou J."/>
            <person name="Henrissat B."/>
            <person name="Grigoriev I.V."/>
            <person name="Corradi N."/>
            <person name="Roux C."/>
            <person name="Martin F.M."/>
        </authorList>
    </citation>
    <scope>NUCLEOTIDE SEQUENCE [LARGE SCALE GENOMIC DNA]</scope>
    <source>
        <strain evidence="5 6">DAOM 227022</strain>
    </source>
</reference>
<keyword evidence="6" id="KW-1185">Reference proteome</keyword>
<keyword evidence="4" id="KW-1133">Transmembrane helix</keyword>
<dbReference type="InterPro" id="IPR015915">
    <property type="entry name" value="Kelch-typ_b-propeller"/>
</dbReference>
<evidence type="ECO:0000256" key="1">
    <source>
        <dbReference type="ARBA" id="ARBA00022441"/>
    </source>
</evidence>
<dbReference type="EMBL" id="QKYT01000826">
    <property type="protein sequence ID" value="RIA81237.1"/>
    <property type="molecule type" value="Genomic_DNA"/>
</dbReference>
<keyword evidence="2" id="KW-0677">Repeat</keyword>
<comment type="caution">
    <text evidence="5">The sequence shown here is derived from an EMBL/GenBank/DDBJ whole genome shotgun (WGS) entry which is preliminary data.</text>
</comment>
<proteinExistence type="predicted"/>
<dbReference type="SUPFAM" id="SSF117281">
    <property type="entry name" value="Kelch motif"/>
    <property type="match status" value="1"/>
</dbReference>
<dbReference type="Pfam" id="PF24681">
    <property type="entry name" value="Kelch_KLHDC2_KLHL20_DRC7"/>
    <property type="match status" value="1"/>
</dbReference>
<feature type="coiled-coil region" evidence="3">
    <location>
        <begin position="393"/>
        <end position="428"/>
    </location>
</feature>
<dbReference type="OrthoDB" id="10251809at2759"/>
<keyword evidence="1" id="KW-0880">Kelch repeat</keyword>
<evidence type="ECO:0000313" key="5">
    <source>
        <dbReference type="EMBL" id="RIA81237.1"/>
    </source>
</evidence>
<feature type="transmembrane region" description="Helical" evidence="4">
    <location>
        <begin position="320"/>
        <end position="345"/>
    </location>
</feature>
<dbReference type="PANTHER" id="PTHR46093">
    <property type="entry name" value="ACYL-COA-BINDING DOMAIN-CONTAINING PROTEIN 5"/>
    <property type="match status" value="1"/>
</dbReference>
<evidence type="ECO:0008006" key="7">
    <source>
        <dbReference type="Google" id="ProtNLM"/>
    </source>
</evidence>
<keyword evidence="4" id="KW-0472">Membrane</keyword>
<dbReference type="AlphaFoldDB" id="A0A397SB46"/>
<organism evidence="5 6">
    <name type="scientific">Glomus cerebriforme</name>
    <dbReference type="NCBI Taxonomy" id="658196"/>
    <lineage>
        <taxon>Eukaryota</taxon>
        <taxon>Fungi</taxon>
        <taxon>Fungi incertae sedis</taxon>
        <taxon>Mucoromycota</taxon>
        <taxon>Glomeromycotina</taxon>
        <taxon>Glomeromycetes</taxon>
        <taxon>Glomerales</taxon>
        <taxon>Glomeraceae</taxon>
        <taxon>Glomus</taxon>
    </lineage>
</organism>
<keyword evidence="4" id="KW-0812">Transmembrane</keyword>
<gene>
    <name evidence="5" type="ORF">C1645_865206</name>
</gene>
<evidence type="ECO:0000256" key="2">
    <source>
        <dbReference type="ARBA" id="ARBA00022737"/>
    </source>
</evidence>
<protein>
    <recommendedName>
        <fullName evidence="7">Galactose oxidase</fullName>
    </recommendedName>
</protein>
<evidence type="ECO:0000313" key="6">
    <source>
        <dbReference type="Proteomes" id="UP000265703"/>
    </source>
</evidence>
<accession>A0A397SB46</accession>
<dbReference type="Proteomes" id="UP000265703">
    <property type="component" value="Unassembled WGS sequence"/>
</dbReference>